<gene>
    <name evidence="12" type="ORF">MCOR_2987</name>
</gene>
<comment type="subcellular location">
    <subcellularLocation>
        <location evidence="1">Cell membrane</location>
        <topology evidence="1">Multi-pass membrane protein</topology>
    </subcellularLocation>
</comment>
<evidence type="ECO:0000256" key="4">
    <source>
        <dbReference type="ARBA" id="ARBA00022729"/>
    </source>
</evidence>
<proteinExistence type="inferred from homology"/>
<keyword evidence="8" id="KW-0807">Transducer</keyword>
<keyword evidence="3" id="KW-1003">Cell membrane</keyword>
<organism evidence="12 13">
    <name type="scientific">Mytilus coruscus</name>
    <name type="common">Sea mussel</name>
    <dbReference type="NCBI Taxonomy" id="42192"/>
    <lineage>
        <taxon>Eukaryota</taxon>
        <taxon>Metazoa</taxon>
        <taxon>Spiralia</taxon>
        <taxon>Lophotrochozoa</taxon>
        <taxon>Mollusca</taxon>
        <taxon>Bivalvia</taxon>
        <taxon>Autobranchia</taxon>
        <taxon>Pteriomorphia</taxon>
        <taxon>Mytilida</taxon>
        <taxon>Mytiloidea</taxon>
        <taxon>Mytilidae</taxon>
        <taxon>Mytilinae</taxon>
        <taxon>Mytilus</taxon>
    </lineage>
</organism>
<keyword evidence="5" id="KW-0297">G-protein coupled receptor</keyword>
<keyword evidence="9" id="KW-0812">Transmembrane</keyword>
<evidence type="ECO:0000256" key="2">
    <source>
        <dbReference type="ARBA" id="ARBA00007242"/>
    </source>
</evidence>
<dbReference type="GO" id="GO:0005886">
    <property type="term" value="C:plasma membrane"/>
    <property type="evidence" value="ECO:0007669"/>
    <property type="project" value="UniProtKB-SubCell"/>
</dbReference>
<feature type="transmembrane region" description="Helical" evidence="9">
    <location>
        <begin position="853"/>
        <end position="876"/>
    </location>
</feature>
<evidence type="ECO:0000256" key="7">
    <source>
        <dbReference type="ARBA" id="ARBA00023180"/>
    </source>
</evidence>
<dbReference type="PANTHER" id="PTHR32546:SF25">
    <property type="entry name" value="MIP05539P"/>
    <property type="match status" value="1"/>
</dbReference>
<dbReference type="PANTHER" id="PTHR32546">
    <property type="entry name" value="G-PROTEIN COUPLED RECEPTOR 158-RELATED"/>
    <property type="match status" value="1"/>
</dbReference>
<dbReference type="OrthoDB" id="9970547at2759"/>
<dbReference type="Proteomes" id="UP000507470">
    <property type="component" value="Unassembled WGS sequence"/>
</dbReference>
<keyword evidence="7" id="KW-0325">Glycoprotein</keyword>
<keyword evidence="4 10" id="KW-0732">Signal</keyword>
<dbReference type="Pfam" id="PF22572">
    <property type="entry name" value="GPR158_179_EC"/>
    <property type="match status" value="2"/>
</dbReference>
<reference evidence="12 13" key="1">
    <citation type="submission" date="2020-06" db="EMBL/GenBank/DDBJ databases">
        <authorList>
            <person name="Li R."/>
            <person name="Bekaert M."/>
        </authorList>
    </citation>
    <scope>NUCLEOTIDE SEQUENCE [LARGE SCALE GENOMIC DNA]</scope>
    <source>
        <strain evidence="13">wild</strain>
    </source>
</reference>
<comment type="similarity">
    <text evidence="2">Belongs to the G-protein coupled receptor 3 family.</text>
</comment>
<feature type="domain" description="GPR158/179 extracellular" evidence="11">
    <location>
        <begin position="715"/>
        <end position="815"/>
    </location>
</feature>
<protein>
    <recommendedName>
        <fullName evidence="11">GPR158/179 extracellular domain-containing protein</fullName>
    </recommendedName>
</protein>
<keyword evidence="13" id="KW-1185">Reference proteome</keyword>
<dbReference type="EMBL" id="CACVKT020000568">
    <property type="protein sequence ID" value="CAC5360538.1"/>
    <property type="molecule type" value="Genomic_DNA"/>
</dbReference>
<feature type="chain" id="PRO_5026733604" description="GPR158/179 extracellular domain-containing protein" evidence="10">
    <location>
        <begin position="23"/>
        <end position="879"/>
    </location>
</feature>
<evidence type="ECO:0000313" key="12">
    <source>
        <dbReference type="EMBL" id="CAC5360538.1"/>
    </source>
</evidence>
<keyword evidence="9" id="KW-1133">Transmembrane helix</keyword>
<sequence length="879" mass="101612">MLNWKGALTCAFLALFVVWTSGIPGTEKGVYRWMERDNFDLIIDKLSEVTAENCRAKPKSELTLPKESVTQLPMYNKLLSSVIHQNRSTLLHLHNMALNRAFFYSFIYQAQNMTVDFFNQPGFMYLYMSNAADVTAGAGFVNGSGLYFDNNVYYPNWWTRIVDFNSTLPLYGPRAWRVDDYDEATNWLREPTNNTVDIHDYAAGRSSNYSSQAFKSAPWYSNWLPDITGETDSVDKYTYAPKIRRSNETGRFVKEEFTSIPFFGPPQPGQTGSIRLPVLWTQPYFDCGRSNKWIISASSPVTEYMPRYSNWTHLRRPRFTAVATQDIEFERIDINPCPVSEGNKDPNMFAGTARCKKTTICETLGFEGWGFRRGGYQCACQPGYYYPWWHDGPFLGEEIEQATKEEYENGFDCLPIYELQVPPQKNPSFVDRKKRSVATSLKEQFLSEVMPSSQSARVKLVAKRSLAKLRKKRFVPRFKGEEPHMRYKRDLFDTDRYARLNKIVDRKDTTTRSNCHTKHSYERFLPGDAAYGVEAQFEAEGRTALRLAHFLSNFLQNVDEYEQFGSMDGDRRLNETHVFGEVIANVMSNFKIVGSGAFFDRYSFRMSPPINNTDPRFSNGITREYFGPYSWVEQKAGTAGLNLDFKAEDFAGHKTFYTDEPWFRNMKARWQTNFVMLKKFTLKPMIRSDPAGTSLIRFEHYPLTFFAPKYEHGEWLRPEFKCDGRIMDWVVTYVVPFFGLDSLKSRLEFKGVVTVDVKLDYLQITQCPGPFYQANAFKNTAKCHYQSTYCIPTPGRIPDKRYAIGNYKCECRQGYEYIFNDNAWFYDGQTIENEYQKMEAGLPNRFETLKCRIAGASAVVANWILIGLLSVALAIMNRS</sequence>
<evidence type="ECO:0000256" key="9">
    <source>
        <dbReference type="SAM" id="Phobius"/>
    </source>
</evidence>
<dbReference type="InterPro" id="IPR043458">
    <property type="entry name" value="GPR158/179"/>
</dbReference>
<feature type="domain" description="GPR158/179 extracellular" evidence="11">
    <location>
        <begin position="280"/>
        <end position="385"/>
    </location>
</feature>
<feature type="signal peptide" evidence="10">
    <location>
        <begin position="1"/>
        <end position="22"/>
    </location>
</feature>
<name>A0A6J8A582_MYTCO</name>
<accession>A0A6J8A582</accession>
<keyword evidence="9" id="KW-0472">Membrane</keyword>
<dbReference type="InterPro" id="IPR054714">
    <property type="entry name" value="GPR158_179_extracellular"/>
</dbReference>
<evidence type="ECO:0000256" key="6">
    <source>
        <dbReference type="ARBA" id="ARBA00023170"/>
    </source>
</evidence>
<evidence type="ECO:0000313" key="13">
    <source>
        <dbReference type="Proteomes" id="UP000507470"/>
    </source>
</evidence>
<evidence type="ECO:0000256" key="1">
    <source>
        <dbReference type="ARBA" id="ARBA00004651"/>
    </source>
</evidence>
<evidence type="ECO:0000256" key="10">
    <source>
        <dbReference type="SAM" id="SignalP"/>
    </source>
</evidence>
<dbReference type="AlphaFoldDB" id="A0A6J8A582"/>
<evidence type="ECO:0000256" key="8">
    <source>
        <dbReference type="ARBA" id="ARBA00023224"/>
    </source>
</evidence>
<evidence type="ECO:0000259" key="11">
    <source>
        <dbReference type="Pfam" id="PF22572"/>
    </source>
</evidence>
<evidence type="ECO:0000256" key="3">
    <source>
        <dbReference type="ARBA" id="ARBA00022475"/>
    </source>
</evidence>
<evidence type="ECO:0000256" key="5">
    <source>
        <dbReference type="ARBA" id="ARBA00023040"/>
    </source>
</evidence>
<dbReference type="Gene3D" id="3.30.450.20">
    <property type="entry name" value="PAS domain"/>
    <property type="match status" value="2"/>
</dbReference>
<keyword evidence="6" id="KW-0675">Receptor</keyword>
<dbReference type="GO" id="GO:0004930">
    <property type="term" value="F:G protein-coupled receptor activity"/>
    <property type="evidence" value="ECO:0007669"/>
    <property type="project" value="UniProtKB-KW"/>
</dbReference>